<gene>
    <name evidence="2" type="ORF">SAMN04487894_105127</name>
</gene>
<dbReference type="Pfam" id="PF12867">
    <property type="entry name" value="DinB_2"/>
    <property type="match status" value="1"/>
</dbReference>
<dbReference type="Proteomes" id="UP000198757">
    <property type="component" value="Unassembled WGS sequence"/>
</dbReference>
<evidence type="ECO:0000313" key="2">
    <source>
        <dbReference type="EMBL" id="SDC99073.1"/>
    </source>
</evidence>
<organism evidence="2 3">
    <name type="scientific">Niabella drilacis (strain DSM 25811 / CCM 8410 / CCUG 62505 / LMG 26954 / E90)</name>
    <dbReference type="NCBI Taxonomy" id="1285928"/>
    <lineage>
        <taxon>Bacteria</taxon>
        <taxon>Pseudomonadati</taxon>
        <taxon>Bacteroidota</taxon>
        <taxon>Chitinophagia</taxon>
        <taxon>Chitinophagales</taxon>
        <taxon>Chitinophagaceae</taxon>
        <taxon>Niabella</taxon>
    </lineage>
</organism>
<name>A0A1G6R3U0_NIADE</name>
<dbReference type="InterPro" id="IPR034660">
    <property type="entry name" value="DinB/YfiT-like"/>
</dbReference>
<dbReference type="STRING" id="1285928.SAMN04487894_105127"/>
<feature type="domain" description="DinB-like" evidence="1">
    <location>
        <begin position="31"/>
        <end position="145"/>
    </location>
</feature>
<proteinExistence type="predicted"/>
<sequence>MIHLAKELAGQFREVHLTGDWVSTTSLKTQLEDLTWQQATNRIGAHNTIAALAFHLNYYIAGIIQVLQGGPLDIHDRYSFDAPAIRSAEDWDLLRSKLWADAEQFAALVEAMPASDLHLPFADEKYGSNYRNINAMIQHIYYHLGQITLLKKLVIQPL</sequence>
<evidence type="ECO:0000313" key="3">
    <source>
        <dbReference type="Proteomes" id="UP000198757"/>
    </source>
</evidence>
<dbReference type="OrthoDB" id="9814103at2"/>
<dbReference type="AlphaFoldDB" id="A0A1G6R3U0"/>
<protein>
    <submittedName>
        <fullName evidence="2">DinB superfamily protein</fullName>
    </submittedName>
</protein>
<evidence type="ECO:0000259" key="1">
    <source>
        <dbReference type="Pfam" id="PF12867"/>
    </source>
</evidence>
<accession>A0A1G6R3U0</accession>
<dbReference type="Gene3D" id="1.20.120.450">
    <property type="entry name" value="dinb family like domain"/>
    <property type="match status" value="1"/>
</dbReference>
<reference evidence="3" key="1">
    <citation type="submission" date="2016-10" db="EMBL/GenBank/DDBJ databases">
        <authorList>
            <person name="Varghese N."/>
            <person name="Submissions S."/>
        </authorList>
    </citation>
    <scope>NUCLEOTIDE SEQUENCE [LARGE SCALE GENOMIC DNA]</scope>
    <source>
        <strain evidence="3">DSM 25811 / CCM 8410 / LMG 26954 / E90</strain>
    </source>
</reference>
<dbReference type="SUPFAM" id="SSF109854">
    <property type="entry name" value="DinB/YfiT-like putative metalloenzymes"/>
    <property type="match status" value="1"/>
</dbReference>
<dbReference type="InterPro" id="IPR024775">
    <property type="entry name" value="DinB-like"/>
</dbReference>
<keyword evidence="3" id="KW-1185">Reference proteome</keyword>
<dbReference type="RefSeq" id="WP_090390111.1">
    <property type="nucleotide sequence ID" value="NZ_FMZO01000005.1"/>
</dbReference>
<dbReference type="EMBL" id="FMZO01000005">
    <property type="protein sequence ID" value="SDC99073.1"/>
    <property type="molecule type" value="Genomic_DNA"/>
</dbReference>